<evidence type="ECO:0000313" key="2">
    <source>
        <dbReference type="EMBL" id="BAK33413.1"/>
    </source>
</evidence>
<dbReference type="KEGG" id="mph:MLP_03990"/>
<keyword evidence="3" id="KW-1185">Reference proteome</keyword>
<dbReference type="HOGENOM" id="CLU_2538801_0_0_11"/>
<dbReference type="EMBL" id="AP012204">
    <property type="protein sequence ID" value="BAK33413.1"/>
    <property type="molecule type" value="Genomic_DNA"/>
</dbReference>
<sequence>MALPFSRDDDRAVTGLSPQIHQELEFGLGRRSAGDSAEPIAQTDGGRFGPGGDQLPTFGNLGDDVLLAAEPVRFVRNLLDQMR</sequence>
<proteinExistence type="predicted"/>
<evidence type="ECO:0000313" key="3">
    <source>
        <dbReference type="Proteomes" id="UP000007947"/>
    </source>
</evidence>
<name>F5XJ87_MICPN</name>
<feature type="region of interest" description="Disordered" evidence="1">
    <location>
        <begin position="28"/>
        <end position="55"/>
    </location>
</feature>
<accession>F5XJ87</accession>
<dbReference type="AlphaFoldDB" id="F5XJ87"/>
<dbReference type="Proteomes" id="UP000007947">
    <property type="component" value="Chromosome"/>
</dbReference>
<evidence type="ECO:0000256" key="1">
    <source>
        <dbReference type="SAM" id="MobiDB-lite"/>
    </source>
</evidence>
<reference evidence="2 3" key="1">
    <citation type="submission" date="2011-05" db="EMBL/GenBank/DDBJ databases">
        <title>Whole genome sequence of Microlunatus phosphovorus NM-1.</title>
        <authorList>
            <person name="Hosoyama A."/>
            <person name="Sasaki K."/>
            <person name="Harada T."/>
            <person name="Igarashi R."/>
            <person name="Kawakoshi A."/>
            <person name="Sasagawa M."/>
            <person name="Fukada J."/>
            <person name="Nakamura S."/>
            <person name="Katano Y."/>
            <person name="Hanada S."/>
            <person name="Kamagata Y."/>
            <person name="Nakamura N."/>
            <person name="Yamazaki S."/>
            <person name="Fujita N."/>
        </authorList>
    </citation>
    <scope>NUCLEOTIDE SEQUENCE [LARGE SCALE GENOMIC DNA]</scope>
    <source>
        <strain evidence="3">ATCC 700054 / DSM 10555 / JCM 9379 / NBRC 101784 / NCIMB 13414 / VKM Ac-1990 / NM-1</strain>
    </source>
</reference>
<gene>
    <name evidence="2" type="ordered locus">MLP_03990</name>
</gene>
<protein>
    <submittedName>
        <fullName evidence="2">Uncharacterized protein</fullName>
    </submittedName>
</protein>
<organism evidence="2 3">
    <name type="scientific">Microlunatus phosphovorus (strain ATCC 700054 / DSM 10555 / JCM 9379 / NBRC 101784 / NCIMB 13414 / VKM Ac-1990 / NM-1)</name>
    <dbReference type="NCBI Taxonomy" id="1032480"/>
    <lineage>
        <taxon>Bacteria</taxon>
        <taxon>Bacillati</taxon>
        <taxon>Actinomycetota</taxon>
        <taxon>Actinomycetes</taxon>
        <taxon>Propionibacteriales</taxon>
        <taxon>Propionibacteriaceae</taxon>
        <taxon>Microlunatus</taxon>
    </lineage>
</organism>